<dbReference type="Pfam" id="PF10715">
    <property type="entry name" value="REGB_T4"/>
    <property type="match status" value="1"/>
</dbReference>
<gene>
    <name evidence="1" type="ORF">JS09_067</name>
</gene>
<dbReference type="RefSeq" id="YP_009037390.1">
    <property type="nucleotide sequence ID" value="NC_024124.2"/>
</dbReference>
<dbReference type="OrthoDB" id="11716at10239"/>
<sequence length="152" mass="17616">MTINSEVFIRRNKLRRIFETEFRKINAGIKDAAKSLGLPGFHIKYSQHLLDRAIQREIDENYVFELFHKVKNHVKEVAEFLSMPARPDVDEDFVEGVEYRPGRLEITDGNLWLGLTVCRENPAFKMKTLQCRMAIINSKRLPGKASKAVIKI</sequence>
<keyword evidence="1" id="KW-0540">Nuclease</keyword>
<dbReference type="GeneID" id="19524792"/>
<proteinExistence type="predicted"/>
<evidence type="ECO:0000313" key="1">
    <source>
        <dbReference type="EMBL" id="AIA80034.1"/>
    </source>
</evidence>
<keyword evidence="1" id="KW-0255">Endonuclease</keyword>
<organism evidence="1 2">
    <name type="scientific">Escherichia phage vB_EcoM_JS09</name>
    <dbReference type="NCBI Taxonomy" id="1430444"/>
    <lineage>
        <taxon>Viruses</taxon>
        <taxon>Duplodnaviria</taxon>
        <taxon>Heunggongvirae</taxon>
        <taxon>Uroviricota</taxon>
        <taxon>Caudoviricetes</taxon>
        <taxon>Pantevenvirales</taxon>
        <taxon>Straboviridae</taxon>
        <taxon>Tevenvirinae</taxon>
        <taxon>Mosigvirus</taxon>
        <taxon>Mosigvirus JS09</taxon>
    </lineage>
</organism>
<protein>
    <submittedName>
        <fullName evidence="1">Site-specific RNA endonuclease</fullName>
    </submittedName>
</protein>
<reference evidence="1" key="1">
    <citation type="submission" date="2015-07" db="EMBL/GenBank/DDBJ databases">
        <title>Isolation and characterization of a novel lytic T4-like coliphage vB_EcoM_JS09 infecting APEC.</title>
        <authorList>
            <person name="Zhou Y."/>
            <person name="Bao H.D."/>
            <person name="Zhang H."/>
            <person name="Wang R."/>
        </authorList>
    </citation>
    <scope>NUCLEOTIDE SEQUENCE</scope>
</reference>
<accession>A0A060BNA8</accession>
<name>A0A060BNA8_9CAUD</name>
<evidence type="ECO:0000313" key="2">
    <source>
        <dbReference type="Proteomes" id="UP000019733"/>
    </source>
</evidence>
<dbReference type="InterPro" id="IPR019653">
    <property type="entry name" value="T4_endoribonuclease_RegB"/>
</dbReference>
<dbReference type="EMBL" id="KF582788">
    <property type="protein sequence ID" value="AIA80034.1"/>
    <property type="molecule type" value="Genomic_DNA"/>
</dbReference>
<dbReference type="Proteomes" id="UP000019733">
    <property type="component" value="Segment"/>
</dbReference>
<dbReference type="KEGG" id="vg:19524792"/>
<keyword evidence="2" id="KW-1185">Reference proteome</keyword>
<dbReference type="GO" id="GO:0004519">
    <property type="term" value="F:endonuclease activity"/>
    <property type="evidence" value="ECO:0007669"/>
    <property type="project" value="UniProtKB-KW"/>
</dbReference>
<keyword evidence="1" id="KW-0378">Hydrolase</keyword>